<dbReference type="InterPro" id="IPR050695">
    <property type="entry name" value="N-acetylmuramoyl_amidase_3"/>
</dbReference>
<dbReference type="PANTHER" id="PTHR30404">
    <property type="entry name" value="N-ACETYLMURAMOYL-L-ALANINE AMIDASE"/>
    <property type="match status" value="1"/>
</dbReference>
<dbReference type="InterPro" id="IPR036779">
    <property type="entry name" value="LysM_dom_sf"/>
</dbReference>
<reference evidence="12 13" key="1">
    <citation type="journal article" date="2007" name="Proc. Natl. Acad. Sci. U.S.A.">
        <title>Characterization of a marine gammaproteobacterium capable of aerobic anoxygenic photosynthesis.</title>
        <authorList>
            <person name="Fuchs B.M."/>
            <person name="Spring S."/>
            <person name="Teeling H."/>
            <person name="Quast C."/>
            <person name="Wulf J."/>
            <person name="Schattenhofer M."/>
            <person name="Yan S."/>
            <person name="Ferriera S."/>
            <person name="Johnson J."/>
            <person name="Glockner F.O."/>
            <person name="Amann R."/>
        </authorList>
    </citation>
    <scope>NUCLEOTIDE SEQUENCE [LARGE SCALE GENOMIC DNA]</scope>
    <source>
        <strain evidence="12">KT71</strain>
    </source>
</reference>
<dbReference type="Pfam" id="PF01520">
    <property type="entry name" value="Amidase_3"/>
    <property type="match status" value="1"/>
</dbReference>
<keyword evidence="6" id="KW-0574">Periplasm</keyword>
<dbReference type="Pfam" id="PF11741">
    <property type="entry name" value="AMIN"/>
    <property type="match status" value="1"/>
</dbReference>
<gene>
    <name evidence="12" type="ORF">KT71_01720</name>
</gene>
<comment type="caution">
    <text evidence="12">The sequence shown here is derived from an EMBL/GenBank/DDBJ whole genome shotgun (WGS) entry which is preliminary data.</text>
</comment>
<dbReference type="PROSITE" id="PS51782">
    <property type="entry name" value="LYSM"/>
    <property type="match status" value="1"/>
</dbReference>
<dbReference type="EC" id="3.5.1.28" evidence="4"/>
<dbReference type="GO" id="GO:0008745">
    <property type="term" value="F:N-acetylmuramoyl-L-alanine amidase activity"/>
    <property type="evidence" value="ECO:0007669"/>
    <property type="project" value="UniProtKB-EC"/>
</dbReference>
<comment type="subcellular location">
    <subcellularLocation>
        <location evidence="2">Periplasm</location>
    </subcellularLocation>
</comment>
<dbReference type="Gene3D" id="2.60.40.3500">
    <property type="match status" value="1"/>
</dbReference>
<evidence type="ECO:0000313" key="12">
    <source>
        <dbReference type="EMBL" id="EAQ98655.1"/>
    </source>
</evidence>
<dbReference type="SUPFAM" id="SSF53187">
    <property type="entry name" value="Zn-dependent exopeptidases"/>
    <property type="match status" value="1"/>
</dbReference>
<proteinExistence type="inferred from homology"/>
<sequence>MRFCRQALRIAAVLLCLIPSLLHAKNVEVKDLRLWRAPDHTRLVLDLSGPAEHRLLELQNPRRLVVDVSDAKLLARIGALKLDNTPISKIRSGVREGDDLRLVLDLSEAVRPRSFALKASERADDRLVIDLYDLDTELAAPAVKKSAHSSGRRDIVIAIDAGHGGEDPGASGPGRLREKQVVLEIAKELHELFKADQGFAPTLIRSGDYYVSLQGRRDLARKRQADMFVSVHADAFRDKRARGASVYALSTRGATSTTASYLAQRENAADLLGGVSLGDKEDALAMTLADLSMTATLDSSLNVGASVLGEMGRFARLHKKQVEQAGFVVLKSPDVPSILVETGFISNPEEAKKLASPSYRKRMAKAIHRGIVQWFRAHPPPGSLLATLREAGEREYVIVGGDTLSGIAQRFNVNVNLLSQYNNLRNSKILVGQTLRIPAS</sequence>
<evidence type="ECO:0000259" key="11">
    <source>
        <dbReference type="PROSITE" id="PS51782"/>
    </source>
</evidence>
<accession>A4A6K8</accession>
<dbReference type="Gene3D" id="3.10.350.10">
    <property type="entry name" value="LysM domain"/>
    <property type="match status" value="1"/>
</dbReference>
<dbReference type="SUPFAM" id="SSF54106">
    <property type="entry name" value="LysM domain"/>
    <property type="match status" value="1"/>
</dbReference>
<evidence type="ECO:0000256" key="4">
    <source>
        <dbReference type="ARBA" id="ARBA00011901"/>
    </source>
</evidence>
<feature type="signal peptide" evidence="10">
    <location>
        <begin position="1"/>
        <end position="24"/>
    </location>
</feature>
<dbReference type="InterPro" id="IPR002508">
    <property type="entry name" value="MurNAc-LAA_cat"/>
</dbReference>
<evidence type="ECO:0000256" key="3">
    <source>
        <dbReference type="ARBA" id="ARBA00010860"/>
    </source>
</evidence>
<evidence type="ECO:0000256" key="2">
    <source>
        <dbReference type="ARBA" id="ARBA00004418"/>
    </source>
</evidence>
<dbReference type="EMBL" id="AAOA02000002">
    <property type="protein sequence ID" value="EAQ98655.1"/>
    <property type="molecule type" value="Genomic_DNA"/>
</dbReference>
<feature type="chain" id="PRO_5002665329" description="N-acetylmuramoyl-L-alanine amidase AmiC" evidence="10">
    <location>
        <begin position="25"/>
        <end position="440"/>
    </location>
</feature>
<evidence type="ECO:0000313" key="13">
    <source>
        <dbReference type="Proteomes" id="UP000019205"/>
    </source>
</evidence>
<evidence type="ECO:0000256" key="6">
    <source>
        <dbReference type="ARBA" id="ARBA00022764"/>
    </source>
</evidence>
<dbReference type="GO" id="GO:0009253">
    <property type="term" value="P:peptidoglycan catabolic process"/>
    <property type="evidence" value="ECO:0007669"/>
    <property type="project" value="InterPro"/>
</dbReference>
<dbReference type="STRING" id="314285.KT71_01720"/>
<dbReference type="CDD" id="cd02696">
    <property type="entry name" value="MurNAc-LAA"/>
    <property type="match status" value="1"/>
</dbReference>
<dbReference type="GO" id="GO:0030288">
    <property type="term" value="C:outer membrane-bounded periplasmic space"/>
    <property type="evidence" value="ECO:0007669"/>
    <property type="project" value="TreeGrafter"/>
</dbReference>
<keyword evidence="7 12" id="KW-0378">Hydrolase</keyword>
<evidence type="ECO:0000256" key="7">
    <source>
        <dbReference type="ARBA" id="ARBA00022801"/>
    </source>
</evidence>
<dbReference type="GO" id="GO:0071555">
    <property type="term" value="P:cell wall organization"/>
    <property type="evidence" value="ECO:0007669"/>
    <property type="project" value="UniProtKB-KW"/>
</dbReference>
<evidence type="ECO:0000256" key="8">
    <source>
        <dbReference type="ARBA" id="ARBA00023316"/>
    </source>
</evidence>
<dbReference type="Pfam" id="PF01476">
    <property type="entry name" value="LysM"/>
    <property type="match status" value="1"/>
</dbReference>
<comment type="similarity">
    <text evidence="3">Belongs to the N-acetylmuramoyl-L-alanine amidase 3 family.</text>
</comment>
<organism evidence="12 13">
    <name type="scientific">Congregibacter litoralis KT71</name>
    <dbReference type="NCBI Taxonomy" id="314285"/>
    <lineage>
        <taxon>Bacteria</taxon>
        <taxon>Pseudomonadati</taxon>
        <taxon>Pseudomonadota</taxon>
        <taxon>Gammaproteobacteria</taxon>
        <taxon>Cellvibrionales</taxon>
        <taxon>Halieaceae</taxon>
        <taxon>Congregibacter</taxon>
    </lineage>
</organism>
<comment type="catalytic activity">
    <reaction evidence="1">
        <text>Hydrolyzes the link between N-acetylmuramoyl residues and L-amino acid residues in certain cell-wall glycopeptides.</text>
        <dbReference type="EC" id="3.5.1.28"/>
    </reaction>
</comment>
<dbReference type="SMART" id="SM00257">
    <property type="entry name" value="LysM"/>
    <property type="match status" value="1"/>
</dbReference>
<dbReference type="FunFam" id="3.40.630.40:FF:000001">
    <property type="entry name" value="N-acetylmuramoyl-L-alanine amidase"/>
    <property type="match status" value="1"/>
</dbReference>
<dbReference type="HOGENOM" id="CLU_014322_2_3_6"/>
<dbReference type="eggNOG" id="COG0860">
    <property type="taxonomic scope" value="Bacteria"/>
</dbReference>
<keyword evidence="5 10" id="KW-0732">Signal</keyword>
<feature type="domain" description="LysM" evidence="11">
    <location>
        <begin position="394"/>
        <end position="437"/>
    </location>
</feature>
<keyword evidence="8" id="KW-0961">Cell wall biogenesis/degradation</keyword>
<dbReference type="CDD" id="cd00118">
    <property type="entry name" value="LysM"/>
    <property type="match status" value="1"/>
</dbReference>
<dbReference type="Gene3D" id="3.40.630.40">
    <property type="entry name" value="Zn-dependent exopeptidases"/>
    <property type="match status" value="1"/>
</dbReference>
<dbReference type="AlphaFoldDB" id="A4A6K8"/>
<evidence type="ECO:0000256" key="10">
    <source>
        <dbReference type="SAM" id="SignalP"/>
    </source>
</evidence>
<dbReference type="InterPro" id="IPR018392">
    <property type="entry name" value="LysM"/>
</dbReference>
<dbReference type="InterPro" id="IPR021731">
    <property type="entry name" value="AMIN_dom"/>
</dbReference>
<evidence type="ECO:0000256" key="9">
    <source>
        <dbReference type="ARBA" id="ARBA00074581"/>
    </source>
</evidence>
<dbReference type="RefSeq" id="WP_008292739.1">
    <property type="nucleotide sequence ID" value="NZ_CM002299.1"/>
</dbReference>
<dbReference type="PANTHER" id="PTHR30404:SF0">
    <property type="entry name" value="N-ACETYLMURAMOYL-L-ALANINE AMIDASE AMIC"/>
    <property type="match status" value="1"/>
</dbReference>
<protein>
    <recommendedName>
        <fullName evidence="9">N-acetylmuramoyl-L-alanine amidase AmiC</fullName>
        <ecNumber evidence="4">3.5.1.28</ecNumber>
    </recommendedName>
</protein>
<evidence type="ECO:0000256" key="1">
    <source>
        <dbReference type="ARBA" id="ARBA00001561"/>
    </source>
</evidence>
<dbReference type="SMART" id="SM00646">
    <property type="entry name" value="Ami_3"/>
    <property type="match status" value="1"/>
</dbReference>
<name>A4A6K8_9GAMM</name>
<reference evidence="12 13" key="2">
    <citation type="journal article" date="2009" name="PLoS ONE">
        <title>The photosynthetic apparatus and its regulation in the aerobic gammaproteobacterium Congregibacter litoralis gen. nov., sp. nov.</title>
        <authorList>
            <person name="Spring S."/>
            <person name="Lunsdorf H."/>
            <person name="Fuchs B.M."/>
            <person name="Tindall B.J."/>
        </authorList>
    </citation>
    <scope>NUCLEOTIDE SEQUENCE [LARGE SCALE GENOMIC DNA]</scope>
    <source>
        <strain evidence="12">KT71</strain>
    </source>
</reference>
<keyword evidence="13" id="KW-1185">Reference proteome</keyword>
<dbReference type="Proteomes" id="UP000019205">
    <property type="component" value="Chromosome"/>
</dbReference>
<evidence type="ECO:0000256" key="5">
    <source>
        <dbReference type="ARBA" id="ARBA00022729"/>
    </source>
</evidence>